<dbReference type="EMBL" id="SMBP01000003">
    <property type="protein sequence ID" value="TCU62666.1"/>
    <property type="molecule type" value="Genomic_DNA"/>
</dbReference>
<keyword evidence="3" id="KW-1185">Reference proteome</keyword>
<dbReference type="Gene3D" id="3.40.630.30">
    <property type="match status" value="1"/>
</dbReference>
<feature type="domain" description="N-acetyltransferase" evidence="1">
    <location>
        <begin position="16"/>
        <end position="181"/>
    </location>
</feature>
<dbReference type="GO" id="GO:0016747">
    <property type="term" value="F:acyltransferase activity, transferring groups other than amino-acyl groups"/>
    <property type="evidence" value="ECO:0007669"/>
    <property type="project" value="InterPro"/>
</dbReference>
<dbReference type="PROSITE" id="PS51186">
    <property type="entry name" value="GNAT"/>
    <property type="match status" value="1"/>
</dbReference>
<dbReference type="Pfam" id="PF13302">
    <property type="entry name" value="Acetyltransf_3"/>
    <property type="match status" value="1"/>
</dbReference>
<sequence>MRHEKQTTDVLYVQDCYLRLLRKEDAAMYYEKGFAQEDEEVRRFTGTTQTFSKKMIYDYVERIAEADDRYDFLIFTYQDELIGEAVLNDIDWDANMAGFRIALFSSTQTNKGIGKQAVKAVTDFGLYTLQLHRIELEVFDYNPRAQHVYECCGYQIEGRKKDGLYYDGNYHDILIMAILHP</sequence>
<keyword evidence="2" id="KW-0808">Transferase</keyword>
<dbReference type="SUPFAM" id="SSF55729">
    <property type="entry name" value="Acyl-CoA N-acyltransferases (Nat)"/>
    <property type="match status" value="1"/>
</dbReference>
<proteinExistence type="predicted"/>
<evidence type="ECO:0000313" key="3">
    <source>
        <dbReference type="Proteomes" id="UP000295773"/>
    </source>
</evidence>
<dbReference type="AlphaFoldDB" id="A0A4R3TMG9"/>
<dbReference type="Proteomes" id="UP000295773">
    <property type="component" value="Unassembled WGS sequence"/>
</dbReference>
<reference evidence="2 3" key="1">
    <citation type="submission" date="2019-03" db="EMBL/GenBank/DDBJ databases">
        <title>Genomic Encyclopedia of Type Strains, Phase IV (KMG-IV): sequencing the most valuable type-strain genomes for metagenomic binning, comparative biology and taxonomic classification.</title>
        <authorList>
            <person name="Goeker M."/>
        </authorList>
    </citation>
    <scope>NUCLEOTIDE SEQUENCE [LARGE SCALE GENOMIC DNA]</scope>
    <source>
        <strain evidence="2 3">DSM 29481</strain>
    </source>
</reference>
<accession>A0A4R3TMG9</accession>
<name>A0A4R3TMG9_9FIRM</name>
<organism evidence="2 3">
    <name type="scientific">Longicatena caecimuris</name>
    <dbReference type="NCBI Taxonomy" id="1796635"/>
    <lineage>
        <taxon>Bacteria</taxon>
        <taxon>Bacillati</taxon>
        <taxon>Bacillota</taxon>
        <taxon>Erysipelotrichia</taxon>
        <taxon>Erysipelotrichales</taxon>
        <taxon>Erysipelotrichaceae</taxon>
        <taxon>Longicatena</taxon>
    </lineage>
</organism>
<dbReference type="PANTHER" id="PTHR43415">
    <property type="entry name" value="SPERMIDINE N(1)-ACETYLTRANSFERASE"/>
    <property type="match status" value="1"/>
</dbReference>
<dbReference type="PANTHER" id="PTHR43415:SF3">
    <property type="entry name" value="GNAT-FAMILY ACETYLTRANSFERASE"/>
    <property type="match status" value="1"/>
</dbReference>
<evidence type="ECO:0000313" key="2">
    <source>
        <dbReference type="EMBL" id="TCU62666.1"/>
    </source>
</evidence>
<dbReference type="InterPro" id="IPR016181">
    <property type="entry name" value="Acyl_CoA_acyltransferase"/>
</dbReference>
<evidence type="ECO:0000259" key="1">
    <source>
        <dbReference type="PROSITE" id="PS51186"/>
    </source>
</evidence>
<dbReference type="InterPro" id="IPR000182">
    <property type="entry name" value="GNAT_dom"/>
</dbReference>
<protein>
    <submittedName>
        <fullName evidence="2">RimJ/RimL family protein N-acetyltransferase</fullName>
    </submittedName>
</protein>
<gene>
    <name evidence="2" type="ORF">EDD61_10379</name>
</gene>
<dbReference type="RefSeq" id="WP_132223848.1">
    <property type="nucleotide sequence ID" value="NZ_JANKBG010000003.1"/>
</dbReference>
<comment type="caution">
    <text evidence="2">The sequence shown here is derived from an EMBL/GenBank/DDBJ whole genome shotgun (WGS) entry which is preliminary data.</text>
</comment>